<feature type="region of interest" description="Disordered" evidence="1">
    <location>
        <begin position="43"/>
        <end position="79"/>
    </location>
</feature>
<organism evidence="3 4">
    <name type="scientific">Kwoniella newhampshirensis</name>
    <dbReference type="NCBI Taxonomy" id="1651941"/>
    <lineage>
        <taxon>Eukaryota</taxon>
        <taxon>Fungi</taxon>
        <taxon>Dikarya</taxon>
        <taxon>Basidiomycota</taxon>
        <taxon>Agaricomycotina</taxon>
        <taxon>Tremellomycetes</taxon>
        <taxon>Tremellales</taxon>
        <taxon>Cryptococcaceae</taxon>
        <taxon>Kwoniella</taxon>
    </lineage>
</organism>
<feature type="transmembrane region" description="Helical" evidence="2">
    <location>
        <begin position="24"/>
        <end position="41"/>
    </location>
</feature>
<accession>A0AAW0Z2N0</accession>
<keyword evidence="2" id="KW-0812">Transmembrane</keyword>
<evidence type="ECO:0000256" key="1">
    <source>
        <dbReference type="SAM" id="MobiDB-lite"/>
    </source>
</evidence>
<dbReference type="AlphaFoldDB" id="A0AAW0Z2N0"/>
<name>A0AAW0Z2N0_9TREE</name>
<feature type="region of interest" description="Disordered" evidence="1">
    <location>
        <begin position="1"/>
        <end position="23"/>
    </location>
</feature>
<dbReference type="KEGG" id="kne:92178890"/>
<sequence>MTTPPSTQPLSTGPRPPPRKGPNPFLLLGLVVLSSVAFLSVTDKRQSAQTGPRRREFDNPLLPSIKAEKVEIPKRRHVE</sequence>
<dbReference type="RefSeq" id="XP_066804679.1">
    <property type="nucleotide sequence ID" value="XM_066944756.1"/>
</dbReference>
<protein>
    <submittedName>
        <fullName evidence="3">Uncharacterized protein</fullName>
    </submittedName>
</protein>
<evidence type="ECO:0000256" key="2">
    <source>
        <dbReference type="SAM" id="Phobius"/>
    </source>
</evidence>
<dbReference type="EMBL" id="JBCAWK010000003">
    <property type="protein sequence ID" value="KAK8864383.1"/>
    <property type="molecule type" value="Genomic_DNA"/>
</dbReference>
<evidence type="ECO:0000313" key="3">
    <source>
        <dbReference type="EMBL" id="KAK8864383.1"/>
    </source>
</evidence>
<evidence type="ECO:0000313" key="4">
    <source>
        <dbReference type="Proteomes" id="UP001388673"/>
    </source>
</evidence>
<dbReference type="Proteomes" id="UP001388673">
    <property type="component" value="Unassembled WGS sequence"/>
</dbReference>
<keyword evidence="2" id="KW-0472">Membrane</keyword>
<reference evidence="3 4" key="1">
    <citation type="journal article" date="2024" name="bioRxiv">
        <title>Comparative genomics of Cryptococcus and Kwoniella reveals pathogenesis evolution and contrasting karyotype dynamics via intercentromeric recombination or chromosome fusion.</title>
        <authorList>
            <person name="Coelho M.A."/>
            <person name="David-Palma M."/>
            <person name="Shea T."/>
            <person name="Bowers K."/>
            <person name="McGinley-Smith S."/>
            <person name="Mohammad A.W."/>
            <person name="Gnirke A."/>
            <person name="Yurkov A.M."/>
            <person name="Nowrousian M."/>
            <person name="Sun S."/>
            <person name="Cuomo C.A."/>
            <person name="Heitman J."/>
        </authorList>
    </citation>
    <scope>NUCLEOTIDE SEQUENCE [LARGE SCALE GENOMIC DNA]</scope>
    <source>
        <strain evidence="3 4">CBS 13917</strain>
    </source>
</reference>
<keyword evidence="4" id="KW-1185">Reference proteome</keyword>
<proteinExistence type="predicted"/>
<feature type="compositionally biased region" description="Polar residues" evidence="1">
    <location>
        <begin position="1"/>
        <end position="11"/>
    </location>
</feature>
<gene>
    <name evidence="3" type="ORF">IAR55_001631</name>
</gene>
<dbReference type="GeneID" id="92178890"/>
<comment type="caution">
    <text evidence="3">The sequence shown here is derived from an EMBL/GenBank/DDBJ whole genome shotgun (WGS) entry which is preliminary data.</text>
</comment>
<keyword evidence="2" id="KW-1133">Transmembrane helix</keyword>
<feature type="compositionally biased region" description="Basic and acidic residues" evidence="1">
    <location>
        <begin position="66"/>
        <end position="79"/>
    </location>
</feature>